<reference evidence="5" key="1">
    <citation type="submission" date="2017-03" db="EMBL/GenBank/DDBJ databases">
        <authorList>
            <person name="Sharma R."/>
            <person name="Thines M."/>
        </authorList>
    </citation>
    <scope>NUCLEOTIDE SEQUENCE [LARGE SCALE GENOMIC DNA]</scope>
</reference>
<dbReference type="PANTHER" id="PTHR11496">
    <property type="entry name" value="ALCOHOL DEHYDROGENASE"/>
    <property type="match status" value="1"/>
</dbReference>
<dbReference type="Proteomes" id="UP000192927">
    <property type="component" value="Unassembled WGS sequence"/>
</dbReference>
<dbReference type="PANTHER" id="PTHR11496:SF107">
    <property type="entry name" value="ALCOHOL DEHYDROGENASE, PUTATIVE (AFU_ORTHOLOGUE AFUA_1G06800)-RELATED"/>
    <property type="match status" value="1"/>
</dbReference>
<dbReference type="Gene3D" id="1.20.1090.10">
    <property type="entry name" value="Dehydroquinate synthase-like - alpha domain"/>
    <property type="match status" value="1"/>
</dbReference>
<dbReference type="InterPro" id="IPR001670">
    <property type="entry name" value="ADH_Fe/GldA"/>
</dbReference>
<dbReference type="GO" id="GO:0046872">
    <property type="term" value="F:metal ion binding"/>
    <property type="evidence" value="ECO:0007669"/>
    <property type="project" value="InterPro"/>
</dbReference>
<accession>A0A1W5DD14</accession>
<feature type="domain" description="Alcohol dehydrogenase iron-type/glycerol dehydrogenase GldA" evidence="2">
    <location>
        <begin position="33"/>
        <end position="196"/>
    </location>
</feature>
<feature type="domain" description="Fe-containing alcohol dehydrogenase-like C-terminal" evidence="3">
    <location>
        <begin position="210"/>
        <end position="409"/>
    </location>
</feature>
<dbReference type="EMBL" id="FWEW01003742">
    <property type="protein sequence ID" value="SLM40941.1"/>
    <property type="molecule type" value="Genomic_DNA"/>
</dbReference>
<name>A0A1W5DD14_9LECA</name>
<evidence type="ECO:0000313" key="5">
    <source>
        <dbReference type="Proteomes" id="UP000192927"/>
    </source>
</evidence>
<dbReference type="GO" id="GO:0004022">
    <property type="term" value="F:alcohol dehydrogenase (NAD+) activity"/>
    <property type="evidence" value="ECO:0007669"/>
    <property type="project" value="TreeGrafter"/>
</dbReference>
<dbReference type="Pfam" id="PF00465">
    <property type="entry name" value="Fe-ADH"/>
    <property type="match status" value="1"/>
</dbReference>
<dbReference type="InterPro" id="IPR056798">
    <property type="entry name" value="ADH_Fe_C"/>
</dbReference>
<sequence>MDSSSKAAGETFRSAFPDREYPKISYGTSFPEACRKHVDSTFKASRVYIISSASLAKNTQTLVSLQLALGSKVVGTRVGMKPHSQWSDILRIVKEARDVQADLLVTLGAGSLTDGAKVVALALANDASTFDDLATLPPDSPTRRQHVAAPTIPIISIPTSLSGGEYSDFAGGTNDHTHRKHSFSRPNKGPALVILDAALTTTTPASIWLSTGIRAVDHCVEALCSLQGKSEADKTAEKGLGLLVPGLLRCKQDPLDTEARHLCQLGVIDAMAAIGHGVPMGASHAIGHQLGPLGVGHGETSCILLPAVCKYNADRKANVERQRDVADILWRYPEVQDVLTTRGLRQEESQLSDVLDAIIRELGMPRSLKDVGVGRDKIDQLAETSLHDRWVATNPVPLKEKRQVLELLEMVIE</sequence>
<keyword evidence="5" id="KW-1185">Reference proteome</keyword>
<dbReference type="Pfam" id="PF25137">
    <property type="entry name" value="ADH_Fe_C"/>
    <property type="match status" value="1"/>
</dbReference>
<proteinExistence type="predicted"/>
<dbReference type="InterPro" id="IPR039697">
    <property type="entry name" value="Alcohol_dehydrogenase_Fe"/>
</dbReference>
<keyword evidence="1" id="KW-0560">Oxidoreductase</keyword>
<protein>
    <submittedName>
        <fullName evidence="4">Alcohol dehydrogenase, iron-type</fullName>
    </submittedName>
</protein>
<evidence type="ECO:0000259" key="2">
    <source>
        <dbReference type="Pfam" id="PF00465"/>
    </source>
</evidence>
<dbReference type="SUPFAM" id="SSF56796">
    <property type="entry name" value="Dehydroquinate synthase-like"/>
    <property type="match status" value="1"/>
</dbReference>
<dbReference type="AlphaFoldDB" id="A0A1W5DD14"/>
<evidence type="ECO:0000256" key="1">
    <source>
        <dbReference type="ARBA" id="ARBA00023002"/>
    </source>
</evidence>
<evidence type="ECO:0000259" key="3">
    <source>
        <dbReference type="Pfam" id="PF25137"/>
    </source>
</evidence>
<evidence type="ECO:0000313" key="4">
    <source>
        <dbReference type="EMBL" id="SLM40941.1"/>
    </source>
</evidence>
<dbReference type="Gene3D" id="3.40.50.1970">
    <property type="match status" value="1"/>
</dbReference>
<organism evidence="4 5">
    <name type="scientific">Lasallia pustulata</name>
    <dbReference type="NCBI Taxonomy" id="136370"/>
    <lineage>
        <taxon>Eukaryota</taxon>
        <taxon>Fungi</taxon>
        <taxon>Dikarya</taxon>
        <taxon>Ascomycota</taxon>
        <taxon>Pezizomycotina</taxon>
        <taxon>Lecanoromycetes</taxon>
        <taxon>OSLEUM clade</taxon>
        <taxon>Umbilicariomycetidae</taxon>
        <taxon>Umbilicariales</taxon>
        <taxon>Umbilicariaceae</taxon>
        <taxon>Lasallia</taxon>
    </lineage>
</organism>
<dbReference type="CDD" id="cd08192">
    <property type="entry name" value="MAR-like"/>
    <property type="match status" value="1"/>
</dbReference>
<dbReference type="GO" id="GO:0005739">
    <property type="term" value="C:mitochondrion"/>
    <property type="evidence" value="ECO:0007669"/>
    <property type="project" value="TreeGrafter"/>
</dbReference>